<dbReference type="Gene3D" id="3.30.1360.170">
    <property type="match status" value="1"/>
</dbReference>
<dbReference type="Pfam" id="PF02511">
    <property type="entry name" value="Thy1"/>
    <property type="match status" value="1"/>
</dbReference>
<dbReference type="PANTHER" id="PTHR34934:SF1">
    <property type="entry name" value="FLAVIN-DEPENDENT THYMIDYLATE SYNTHASE"/>
    <property type="match status" value="1"/>
</dbReference>
<dbReference type="InterPro" id="IPR036098">
    <property type="entry name" value="Thymidylate_synthase_ThyX_sf"/>
</dbReference>
<dbReference type="AlphaFoldDB" id="A0A855WYE8"/>
<gene>
    <name evidence="2" type="primary">thyX</name>
    <name evidence="2" type="ORF">C3F09_09995</name>
</gene>
<dbReference type="EC" id="2.1.1.148" evidence="1"/>
<reference evidence="2 3" key="1">
    <citation type="journal article" date="2018" name="ISME J.">
        <title>A methanotrophic archaeon couples anaerobic oxidation of methane to Fe(III) reduction.</title>
        <authorList>
            <person name="Cai C."/>
            <person name="Leu A.O."/>
            <person name="Xie G.J."/>
            <person name="Guo J."/>
            <person name="Feng Y."/>
            <person name="Zhao J.X."/>
            <person name="Tyson G.W."/>
            <person name="Yuan Z."/>
            <person name="Hu S."/>
        </authorList>
    </citation>
    <scope>NUCLEOTIDE SEQUENCE [LARGE SCALE GENOMIC DNA]</scope>
    <source>
        <strain evidence="2">FeB_12</strain>
    </source>
</reference>
<dbReference type="InterPro" id="IPR003669">
    <property type="entry name" value="Thymidylate_synthase_ThyX"/>
</dbReference>
<sequence>MRHRHTTPFEMVEMKFHVKLPIFVARQWIRHRSANVNEYSGRYSIMKEEFYVPEPDDIQRQSERNKQGRSDEQVSPEIQQKFIEFLNSSQKDAYDRYLEFIDQGIARELSRINLPLSLYTEWYWKIDLHNLFHFLRLRLDEHAQMEIREYAKVMAEMVRAVCPVAWEAFRDYMLTGETFSGPELGIIRNYLASVEQDMEALTEAGLSKGEAQEFQDKLRRILDRRTE</sequence>
<evidence type="ECO:0000313" key="3">
    <source>
        <dbReference type="Proteomes" id="UP000250918"/>
    </source>
</evidence>
<dbReference type="CDD" id="cd20175">
    <property type="entry name" value="ThyX"/>
    <property type="match status" value="1"/>
</dbReference>
<dbReference type="GO" id="GO:0070402">
    <property type="term" value="F:NADPH binding"/>
    <property type="evidence" value="ECO:0007669"/>
    <property type="project" value="TreeGrafter"/>
</dbReference>
<feature type="non-terminal residue" evidence="2">
    <location>
        <position position="1"/>
    </location>
</feature>
<protein>
    <recommendedName>
        <fullName evidence="1">FAD-dependent thymidylate synthase</fullName>
        <ecNumber evidence="1">2.1.1.148</ecNumber>
    </recommendedName>
</protein>
<dbReference type="PANTHER" id="PTHR34934">
    <property type="entry name" value="FLAVIN-DEPENDENT THYMIDYLATE SYNTHASE"/>
    <property type="match status" value="1"/>
</dbReference>
<dbReference type="PROSITE" id="PS51331">
    <property type="entry name" value="THYX"/>
    <property type="match status" value="1"/>
</dbReference>
<dbReference type="GO" id="GO:0004799">
    <property type="term" value="F:thymidylate synthase activity"/>
    <property type="evidence" value="ECO:0007669"/>
    <property type="project" value="TreeGrafter"/>
</dbReference>
<dbReference type="Proteomes" id="UP000250918">
    <property type="component" value="Unassembled WGS sequence"/>
</dbReference>
<dbReference type="GO" id="GO:0006231">
    <property type="term" value="P:dTMP biosynthetic process"/>
    <property type="evidence" value="ECO:0007669"/>
    <property type="project" value="UniProtKB-UniRule"/>
</dbReference>
<organism evidence="2 3">
    <name type="scientific">candidate division GN15 bacterium</name>
    <dbReference type="NCBI Taxonomy" id="2072418"/>
    <lineage>
        <taxon>Bacteria</taxon>
        <taxon>candidate division GN15</taxon>
    </lineage>
</organism>
<evidence type="ECO:0000256" key="1">
    <source>
        <dbReference type="NCBIfam" id="TIGR02170"/>
    </source>
</evidence>
<proteinExistence type="predicted"/>
<name>A0A855WYE8_9BACT</name>
<dbReference type="GO" id="GO:0050660">
    <property type="term" value="F:flavin adenine dinucleotide binding"/>
    <property type="evidence" value="ECO:0007669"/>
    <property type="project" value="UniProtKB-UniRule"/>
</dbReference>
<comment type="caution">
    <text evidence="2">The sequence shown here is derived from an EMBL/GenBank/DDBJ whole genome shotgun (WGS) entry which is preliminary data.</text>
</comment>
<dbReference type="EMBL" id="PQAP01000161">
    <property type="protein sequence ID" value="PWB69824.1"/>
    <property type="molecule type" value="Genomic_DNA"/>
</dbReference>
<dbReference type="NCBIfam" id="TIGR02170">
    <property type="entry name" value="thyX"/>
    <property type="match status" value="1"/>
</dbReference>
<evidence type="ECO:0000313" key="2">
    <source>
        <dbReference type="EMBL" id="PWB69824.1"/>
    </source>
</evidence>
<dbReference type="SUPFAM" id="SSF69796">
    <property type="entry name" value="Thymidylate synthase-complementing protein Thy1"/>
    <property type="match status" value="1"/>
</dbReference>
<accession>A0A855WYE8</accession>
<dbReference type="GO" id="GO:0050797">
    <property type="term" value="F:thymidylate synthase (FAD) activity"/>
    <property type="evidence" value="ECO:0007669"/>
    <property type="project" value="UniProtKB-UniRule"/>
</dbReference>